<reference evidence="5 6" key="1">
    <citation type="submission" date="2024-06" db="EMBL/GenBank/DDBJ databases">
        <title>The Natural Products Discovery Center: Release of the First 8490 Sequenced Strains for Exploring Actinobacteria Biosynthetic Diversity.</title>
        <authorList>
            <person name="Kalkreuter E."/>
            <person name="Kautsar S.A."/>
            <person name="Yang D."/>
            <person name="Bader C.D."/>
            <person name="Teijaro C.N."/>
            <person name="Fluegel L."/>
            <person name="Davis C.M."/>
            <person name="Simpson J.R."/>
            <person name="Lauterbach L."/>
            <person name="Steele A.D."/>
            <person name="Gui C."/>
            <person name="Meng S."/>
            <person name="Li G."/>
            <person name="Viehrig K."/>
            <person name="Ye F."/>
            <person name="Su P."/>
            <person name="Kiefer A.F."/>
            <person name="Nichols A."/>
            <person name="Cepeda A.J."/>
            <person name="Yan W."/>
            <person name="Fan B."/>
            <person name="Jiang Y."/>
            <person name="Adhikari A."/>
            <person name="Zheng C.-J."/>
            <person name="Schuster L."/>
            <person name="Cowan T.M."/>
            <person name="Smanski M.J."/>
            <person name="Chevrette M.G."/>
            <person name="De Carvalho L.P.S."/>
            <person name="Shen B."/>
        </authorList>
    </citation>
    <scope>NUCLEOTIDE SEQUENCE [LARGE SCALE GENOMIC DNA]</scope>
    <source>
        <strain evidence="5 6">NPDC048946</strain>
    </source>
</reference>
<dbReference type="RefSeq" id="WP_358363667.1">
    <property type="nucleotide sequence ID" value="NZ_JBEZFP010000180.1"/>
</dbReference>
<keyword evidence="1 2" id="KW-0238">DNA-binding</keyword>
<organism evidence="5 6">
    <name type="scientific">Streptodolium elevatio</name>
    <dbReference type="NCBI Taxonomy" id="3157996"/>
    <lineage>
        <taxon>Bacteria</taxon>
        <taxon>Bacillati</taxon>
        <taxon>Actinomycetota</taxon>
        <taxon>Actinomycetes</taxon>
        <taxon>Kitasatosporales</taxon>
        <taxon>Streptomycetaceae</taxon>
        <taxon>Streptodolium</taxon>
    </lineage>
</organism>
<dbReference type="EMBL" id="JBEZFP010000180">
    <property type="protein sequence ID" value="MEU8139520.1"/>
    <property type="molecule type" value="Genomic_DNA"/>
</dbReference>
<feature type="DNA-binding region" description="H-T-H motif" evidence="2">
    <location>
        <begin position="45"/>
        <end position="64"/>
    </location>
</feature>
<sequence length="250" mass="26601">MSTRGRTTGTTGRERVPNGATAATRARLLAEAERLFLAQGYEKVSVRAVNAAAGMNPAAVHYHFGSKEALVVALLQQRLGPLWADGLDALGARRAAGWVPEAAELAAIIVRPFDRLVRTPDGPMLLHLLARVVLNNDKLPWNEPWFGHRPWRGLLQLMRPDLGADAVRDRWRLAFTLLLQTYGEPLAPADRLGATPPPDPRQVVAFIAAGLDAPDPAADDRPGPPGGTSAGVPTDPSTAPGPTPDPAPEG</sequence>
<dbReference type="InterPro" id="IPR050109">
    <property type="entry name" value="HTH-type_TetR-like_transc_reg"/>
</dbReference>
<dbReference type="PRINTS" id="PR00455">
    <property type="entry name" value="HTHTETR"/>
</dbReference>
<evidence type="ECO:0000256" key="2">
    <source>
        <dbReference type="PROSITE-ProRule" id="PRU00335"/>
    </source>
</evidence>
<proteinExistence type="predicted"/>
<feature type="region of interest" description="Disordered" evidence="3">
    <location>
        <begin position="1"/>
        <end position="20"/>
    </location>
</feature>
<evidence type="ECO:0000313" key="6">
    <source>
        <dbReference type="Proteomes" id="UP001551482"/>
    </source>
</evidence>
<evidence type="ECO:0000259" key="4">
    <source>
        <dbReference type="PROSITE" id="PS50977"/>
    </source>
</evidence>
<dbReference type="PANTHER" id="PTHR30055">
    <property type="entry name" value="HTH-TYPE TRANSCRIPTIONAL REGULATOR RUTR"/>
    <property type="match status" value="1"/>
</dbReference>
<evidence type="ECO:0000256" key="1">
    <source>
        <dbReference type="ARBA" id="ARBA00023125"/>
    </source>
</evidence>
<evidence type="ECO:0000313" key="5">
    <source>
        <dbReference type="EMBL" id="MEU8139520.1"/>
    </source>
</evidence>
<accession>A0ABV3DUW3</accession>
<feature type="compositionally biased region" description="Low complexity" evidence="3">
    <location>
        <begin position="1"/>
        <end position="11"/>
    </location>
</feature>
<keyword evidence="6" id="KW-1185">Reference proteome</keyword>
<dbReference type="Pfam" id="PF00440">
    <property type="entry name" value="TetR_N"/>
    <property type="match status" value="1"/>
</dbReference>
<feature type="domain" description="HTH tetR-type" evidence="4">
    <location>
        <begin position="22"/>
        <end position="82"/>
    </location>
</feature>
<name>A0ABV3DUW3_9ACTN</name>
<dbReference type="PANTHER" id="PTHR30055:SF235">
    <property type="entry name" value="TRANSCRIPTIONAL REGULATORY PROTEIN"/>
    <property type="match status" value="1"/>
</dbReference>
<feature type="compositionally biased region" description="Pro residues" evidence="3">
    <location>
        <begin position="239"/>
        <end position="250"/>
    </location>
</feature>
<gene>
    <name evidence="5" type="ORF">AB0C36_39235</name>
</gene>
<dbReference type="InterPro" id="IPR001647">
    <property type="entry name" value="HTH_TetR"/>
</dbReference>
<dbReference type="Gene3D" id="1.10.357.10">
    <property type="entry name" value="Tetracycline Repressor, domain 2"/>
    <property type="match status" value="1"/>
</dbReference>
<dbReference type="PROSITE" id="PS50977">
    <property type="entry name" value="HTH_TETR_2"/>
    <property type="match status" value="1"/>
</dbReference>
<dbReference type="InterPro" id="IPR009057">
    <property type="entry name" value="Homeodomain-like_sf"/>
</dbReference>
<dbReference type="Proteomes" id="UP001551482">
    <property type="component" value="Unassembled WGS sequence"/>
</dbReference>
<protein>
    <submittedName>
        <fullName evidence="5">TetR/AcrR family transcriptional regulator</fullName>
    </submittedName>
</protein>
<evidence type="ECO:0000256" key="3">
    <source>
        <dbReference type="SAM" id="MobiDB-lite"/>
    </source>
</evidence>
<feature type="region of interest" description="Disordered" evidence="3">
    <location>
        <begin position="189"/>
        <end position="250"/>
    </location>
</feature>
<comment type="caution">
    <text evidence="5">The sequence shown here is derived from an EMBL/GenBank/DDBJ whole genome shotgun (WGS) entry which is preliminary data.</text>
</comment>
<dbReference type="SUPFAM" id="SSF46689">
    <property type="entry name" value="Homeodomain-like"/>
    <property type="match status" value="1"/>
</dbReference>